<keyword evidence="5 10" id="KW-0375">Hydrogen ion transport</keyword>
<dbReference type="Proteomes" id="UP000033934">
    <property type="component" value="Unassembled WGS sequence"/>
</dbReference>
<evidence type="ECO:0000256" key="3">
    <source>
        <dbReference type="ARBA" id="ARBA00007681"/>
    </source>
</evidence>
<keyword evidence="9 10" id="KW-0066">ATP synthesis</keyword>
<dbReference type="CDD" id="cd12151">
    <property type="entry name" value="F1-ATPase_gamma"/>
    <property type="match status" value="1"/>
</dbReference>
<keyword evidence="8 10" id="KW-0139">CF(1)</keyword>
<protein>
    <recommendedName>
        <fullName evidence="10">ATP synthase gamma chain</fullName>
    </recommendedName>
    <alternativeName>
        <fullName evidence="10">ATP synthase F1 sector gamma subunit</fullName>
    </alternativeName>
    <alternativeName>
        <fullName evidence="10">F-ATPase gamma subunit</fullName>
    </alternativeName>
</protein>
<sequence length="292" mass="32896">MNIQEIKQRTKSIKNTLQITKAMELIASIKMRKAIEVAQTSREYSDRARALLSRLAAEGKSYKHPLLASPNSKKSLLIIASSDKGLCGSHNTEIFRASYKAIEEKKKGNQEVDLIVIGNKARNHFRRIKELKIIADFETFGDSIEYLEASPIAQLIIEEFSKGEYSEVNIVFRQFESMIRQNAQVIKILPLSAIRETQVGANGRSPVHRYEFEPEPEKVLDSVLPQLVKVMVYQTLLENNASEHAARMVAMKNASDAAGEIIQDLEFTFNRLRQERITSEISEIASGAEALS</sequence>
<comment type="function">
    <text evidence="1 10">Produces ATP from ADP in the presence of a proton gradient across the membrane. The gamma chain is believed to be important in regulating ATPase activity and the flow of protons through the CF(0) complex.</text>
</comment>
<evidence type="ECO:0000256" key="1">
    <source>
        <dbReference type="ARBA" id="ARBA00003456"/>
    </source>
</evidence>
<organism evidence="11 12">
    <name type="scientific">Berkelbacteria bacterium GW2011_GWA2_38_9</name>
    <dbReference type="NCBI Taxonomy" id="1618334"/>
    <lineage>
        <taxon>Bacteria</taxon>
        <taxon>Candidatus Berkelbacteria</taxon>
    </lineage>
</organism>
<evidence type="ECO:0000256" key="5">
    <source>
        <dbReference type="ARBA" id="ARBA00022781"/>
    </source>
</evidence>
<dbReference type="EMBL" id="LBVO01000026">
    <property type="protein sequence ID" value="KKQ89417.1"/>
    <property type="molecule type" value="Genomic_DNA"/>
</dbReference>
<dbReference type="PATRIC" id="fig|1618334.3.peg.433"/>
<keyword evidence="4 10" id="KW-0813">Transport</keyword>
<dbReference type="InterPro" id="IPR035968">
    <property type="entry name" value="ATP_synth_F1_ATPase_gsu"/>
</dbReference>
<dbReference type="HAMAP" id="MF_00815">
    <property type="entry name" value="ATP_synth_gamma_bact"/>
    <property type="match status" value="1"/>
</dbReference>
<dbReference type="Gene3D" id="3.40.1380.10">
    <property type="match status" value="1"/>
</dbReference>
<dbReference type="Gene3D" id="1.10.287.80">
    <property type="entry name" value="ATP synthase, gamma subunit, helix hairpin domain"/>
    <property type="match status" value="1"/>
</dbReference>
<evidence type="ECO:0000313" key="11">
    <source>
        <dbReference type="EMBL" id="KKQ89417.1"/>
    </source>
</evidence>
<keyword evidence="10" id="KW-1003">Cell membrane</keyword>
<name>A0A0G0LED6_9BACT</name>
<comment type="caution">
    <text evidence="11">The sequence shown here is derived from an EMBL/GenBank/DDBJ whole genome shotgun (WGS) entry which is preliminary data.</text>
</comment>
<dbReference type="SUPFAM" id="SSF52943">
    <property type="entry name" value="ATP synthase (F1-ATPase), gamma subunit"/>
    <property type="match status" value="1"/>
</dbReference>
<evidence type="ECO:0000256" key="4">
    <source>
        <dbReference type="ARBA" id="ARBA00022448"/>
    </source>
</evidence>
<dbReference type="PRINTS" id="PR00126">
    <property type="entry name" value="ATPASEGAMMA"/>
</dbReference>
<evidence type="ECO:0000256" key="8">
    <source>
        <dbReference type="ARBA" id="ARBA00023196"/>
    </source>
</evidence>
<dbReference type="GO" id="GO:0005524">
    <property type="term" value="F:ATP binding"/>
    <property type="evidence" value="ECO:0007669"/>
    <property type="project" value="UniProtKB-UniRule"/>
</dbReference>
<accession>A0A0G0LED6</accession>
<proteinExistence type="inferred from homology"/>
<dbReference type="InterPro" id="IPR000131">
    <property type="entry name" value="ATP_synth_F1_gsu"/>
</dbReference>
<keyword evidence="7 10" id="KW-0472">Membrane</keyword>
<dbReference type="PANTHER" id="PTHR11693:SF22">
    <property type="entry name" value="ATP SYNTHASE SUBUNIT GAMMA, MITOCHONDRIAL"/>
    <property type="match status" value="1"/>
</dbReference>
<evidence type="ECO:0000256" key="10">
    <source>
        <dbReference type="HAMAP-Rule" id="MF_00815"/>
    </source>
</evidence>
<dbReference type="InterPro" id="IPR023632">
    <property type="entry name" value="ATP_synth_F1_gsu_CS"/>
</dbReference>
<reference evidence="11 12" key="1">
    <citation type="journal article" date="2015" name="Nature">
        <title>rRNA introns, odd ribosomes, and small enigmatic genomes across a large radiation of phyla.</title>
        <authorList>
            <person name="Brown C.T."/>
            <person name="Hug L.A."/>
            <person name="Thomas B.C."/>
            <person name="Sharon I."/>
            <person name="Castelle C.J."/>
            <person name="Singh A."/>
            <person name="Wilkins M.J."/>
            <person name="Williams K.H."/>
            <person name="Banfield J.F."/>
        </authorList>
    </citation>
    <scope>NUCLEOTIDE SEQUENCE [LARGE SCALE GENOMIC DNA]</scope>
</reference>
<dbReference type="Pfam" id="PF00231">
    <property type="entry name" value="ATP-synt"/>
    <property type="match status" value="1"/>
</dbReference>
<gene>
    <name evidence="10" type="primary">atpG</name>
    <name evidence="11" type="ORF">UT11_C0026G0009</name>
</gene>
<dbReference type="PANTHER" id="PTHR11693">
    <property type="entry name" value="ATP SYNTHASE GAMMA CHAIN"/>
    <property type="match status" value="1"/>
</dbReference>
<evidence type="ECO:0000256" key="7">
    <source>
        <dbReference type="ARBA" id="ARBA00023136"/>
    </source>
</evidence>
<dbReference type="PROSITE" id="PS00153">
    <property type="entry name" value="ATPASE_GAMMA"/>
    <property type="match status" value="1"/>
</dbReference>
<dbReference type="GO" id="GO:0045259">
    <property type="term" value="C:proton-transporting ATP synthase complex"/>
    <property type="evidence" value="ECO:0007669"/>
    <property type="project" value="UniProtKB-KW"/>
</dbReference>
<keyword evidence="6 10" id="KW-0406">Ion transport</keyword>
<dbReference type="NCBIfam" id="TIGR01146">
    <property type="entry name" value="ATPsyn_F1gamma"/>
    <property type="match status" value="1"/>
</dbReference>
<evidence type="ECO:0000256" key="6">
    <source>
        <dbReference type="ARBA" id="ARBA00023065"/>
    </source>
</evidence>
<evidence type="ECO:0000313" key="12">
    <source>
        <dbReference type="Proteomes" id="UP000033934"/>
    </source>
</evidence>
<comment type="subunit">
    <text evidence="10">F-type ATPases have 2 components, CF(1) - the catalytic core - and CF(0) - the membrane proton channel. CF(1) has five subunits: alpha(3), beta(3), gamma(1), delta(1), epsilon(1). CF(0) has three main subunits: a, b and c.</text>
</comment>
<evidence type="ECO:0000256" key="9">
    <source>
        <dbReference type="ARBA" id="ARBA00023310"/>
    </source>
</evidence>
<dbReference type="GO" id="GO:0046933">
    <property type="term" value="F:proton-transporting ATP synthase activity, rotational mechanism"/>
    <property type="evidence" value="ECO:0007669"/>
    <property type="project" value="UniProtKB-UniRule"/>
</dbReference>
<dbReference type="GO" id="GO:0042777">
    <property type="term" value="P:proton motive force-driven plasma membrane ATP synthesis"/>
    <property type="evidence" value="ECO:0007669"/>
    <property type="project" value="UniProtKB-UniRule"/>
</dbReference>
<comment type="subcellular location">
    <subcellularLocation>
        <location evidence="10">Cell membrane</location>
        <topology evidence="10">Peripheral membrane protein</topology>
    </subcellularLocation>
    <subcellularLocation>
        <location evidence="2">Membrane</location>
        <topology evidence="2">Peripheral membrane protein</topology>
    </subcellularLocation>
</comment>
<comment type="similarity">
    <text evidence="3 10">Belongs to the ATPase gamma chain family.</text>
</comment>
<dbReference type="AlphaFoldDB" id="A0A0G0LED6"/>
<dbReference type="GO" id="GO:0005886">
    <property type="term" value="C:plasma membrane"/>
    <property type="evidence" value="ECO:0007669"/>
    <property type="project" value="UniProtKB-SubCell"/>
</dbReference>
<evidence type="ECO:0000256" key="2">
    <source>
        <dbReference type="ARBA" id="ARBA00004170"/>
    </source>
</evidence>